<name>A0A8H5F4K4_9AGAR</name>
<reference evidence="2 3" key="1">
    <citation type="journal article" date="2020" name="ISME J.">
        <title>Uncovering the hidden diversity of litter-decomposition mechanisms in mushroom-forming fungi.</title>
        <authorList>
            <person name="Floudas D."/>
            <person name="Bentzer J."/>
            <person name="Ahren D."/>
            <person name="Johansson T."/>
            <person name="Persson P."/>
            <person name="Tunlid A."/>
        </authorList>
    </citation>
    <scope>NUCLEOTIDE SEQUENCE [LARGE SCALE GENOMIC DNA]</scope>
    <source>
        <strain evidence="2 3">CBS 175.51</strain>
    </source>
</reference>
<dbReference type="EMBL" id="JAACJK010000166">
    <property type="protein sequence ID" value="KAF5323590.1"/>
    <property type="molecule type" value="Genomic_DNA"/>
</dbReference>
<evidence type="ECO:0000256" key="1">
    <source>
        <dbReference type="SAM" id="MobiDB-lite"/>
    </source>
</evidence>
<feature type="compositionally biased region" description="Basic and acidic residues" evidence="1">
    <location>
        <begin position="434"/>
        <end position="459"/>
    </location>
</feature>
<dbReference type="OrthoDB" id="3247214at2759"/>
<keyword evidence="3" id="KW-1185">Reference proteome</keyword>
<evidence type="ECO:0000313" key="2">
    <source>
        <dbReference type="EMBL" id="KAF5323590.1"/>
    </source>
</evidence>
<feature type="region of interest" description="Disordered" evidence="1">
    <location>
        <begin position="62"/>
        <end position="126"/>
    </location>
</feature>
<feature type="region of interest" description="Disordered" evidence="1">
    <location>
        <begin position="434"/>
        <end position="470"/>
    </location>
</feature>
<evidence type="ECO:0000313" key="3">
    <source>
        <dbReference type="Proteomes" id="UP000541558"/>
    </source>
</evidence>
<organism evidence="2 3">
    <name type="scientific">Ephemerocybe angulata</name>
    <dbReference type="NCBI Taxonomy" id="980116"/>
    <lineage>
        <taxon>Eukaryota</taxon>
        <taxon>Fungi</taxon>
        <taxon>Dikarya</taxon>
        <taxon>Basidiomycota</taxon>
        <taxon>Agaricomycotina</taxon>
        <taxon>Agaricomycetes</taxon>
        <taxon>Agaricomycetidae</taxon>
        <taxon>Agaricales</taxon>
        <taxon>Agaricineae</taxon>
        <taxon>Psathyrellaceae</taxon>
        <taxon>Ephemerocybe</taxon>
    </lineage>
</organism>
<feature type="region of interest" description="Disordered" evidence="1">
    <location>
        <begin position="218"/>
        <end position="237"/>
    </location>
</feature>
<protein>
    <submittedName>
        <fullName evidence="2">Uncharacterized protein</fullName>
    </submittedName>
</protein>
<comment type="caution">
    <text evidence="2">The sequence shown here is derived from an EMBL/GenBank/DDBJ whole genome shotgun (WGS) entry which is preliminary data.</text>
</comment>
<dbReference type="Proteomes" id="UP000541558">
    <property type="component" value="Unassembled WGS sequence"/>
</dbReference>
<sequence>MDHLSSSTFILSYYTTNSNCYPTAMSAASSTIAPSDPLTKSPQLPTAKLTAISRFKSLTGSLVPKREKRPKLQFPPPSWDIEDIQTSTLPPTPAATTPSDPLPAQDSATRSTTSDDSTPEEHIEPITFAKRLRSMIELLPIPVMGSTAATPTATDVKANGVLEASSEPMSAPVPPGIDPKLVKMLSSEELMNGDAGVDGKDKSPSIWNILAGLRRDDKDSAKLDDDGTSVGSSVEEESGGLMMYAPLEPKADSKVCLAEAEVVHESAEPHGHSATDKLKAILHPPTTGCEPAVEKRVWVPSTTELSVLTAWWGYRLYLPPPVMAKLGASSVKAAARAAMITGALKWMLDKIPMAVIPVQFKPAVMMLKRLAPMASYVGVFIAWSWDRIRSLDDGNGVVLTATWLLPVALLPMAWDAGTIYRPILMPEPEEILKAEQAAKAEEERQSGKVHDGEEKESKDKKKNKSKFRFW</sequence>
<feature type="compositionally biased region" description="Low complexity" evidence="1">
    <location>
        <begin position="86"/>
        <end position="116"/>
    </location>
</feature>
<proteinExistence type="predicted"/>
<feature type="compositionally biased region" description="Basic residues" evidence="1">
    <location>
        <begin position="460"/>
        <end position="470"/>
    </location>
</feature>
<accession>A0A8H5F4K4</accession>
<dbReference type="AlphaFoldDB" id="A0A8H5F4K4"/>
<gene>
    <name evidence="2" type="ORF">D9611_005552</name>
</gene>